<reference evidence="2 4" key="2">
    <citation type="submission" date="2019-07" db="EMBL/GenBank/DDBJ databases">
        <title>Genomic analysis of Lentibacillus sp. NKC851-2.</title>
        <authorList>
            <person name="Oh Y.J."/>
        </authorList>
    </citation>
    <scope>NUCLEOTIDE SEQUENCE [LARGE SCALE GENOMIC DNA]</scope>
    <source>
        <strain evidence="2 4">NKC851-2</strain>
    </source>
</reference>
<dbReference type="Proteomes" id="UP000306980">
    <property type="component" value="Unassembled WGS sequence"/>
</dbReference>
<accession>A0A5S3QPK3</accession>
<dbReference type="InterPro" id="IPR036374">
    <property type="entry name" value="OxRdtase_Mopterin-bd_sf"/>
</dbReference>
<reference evidence="1 3" key="1">
    <citation type="submission" date="2019-05" db="EMBL/GenBank/DDBJ databases">
        <title>Genomic analysis of Lentibacillus sp. NKC220-2.</title>
        <authorList>
            <person name="Oh Y.J."/>
        </authorList>
    </citation>
    <scope>NUCLEOTIDE SEQUENCE [LARGE SCALE GENOMIC DNA]</scope>
    <source>
        <strain evidence="1 3">NKC220-2</strain>
    </source>
</reference>
<comment type="caution">
    <text evidence="2">The sequence shown here is derived from an EMBL/GenBank/DDBJ whole genome shotgun (WGS) entry which is preliminary data.</text>
</comment>
<accession>A0A549YJ61</accession>
<organism evidence="2 4">
    <name type="scientific">Lentibacillus cibarius</name>
    <dbReference type="NCBI Taxonomy" id="2583219"/>
    <lineage>
        <taxon>Bacteria</taxon>
        <taxon>Bacillati</taxon>
        <taxon>Bacillota</taxon>
        <taxon>Bacilli</taxon>
        <taxon>Bacillales</taxon>
        <taxon>Bacillaceae</taxon>
        <taxon>Lentibacillus</taxon>
    </lineage>
</organism>
<evidence type="ECO:0000313" key="1">
    <source>
        <dbReference type="EMBL" id="TMN23111.1"/>
    </source>
</evidence>
<dbReference type="OrthoDB" id="9778777at2"/>
<gene>
    <name evidence="1" type="ORF">FFL34_14205</name>
    <name evidence="2" type="ORF">FH966_09590</name>
</gene>
<evidence type="ECO:0000313" key="4">
    <source>
        <dbReference type="Proteomes" id="UP000319280"/>
    </source>
</evidence>
<protein>
    <submittedName>
        <fullName evidence="2">Uncharacterized protein</fullName>
    </submittedName>
</protein>
<dbReference type="EMBL" id="VCIA01000001">
    <property type="protein sequence ID" value="TMN23111.1"/>
    <property type="molecule type" value="Genomic_DNA"/>
</dbReference>
<dbReference type="Proteomes" id="UP000319280">
    <property type="component" value="Unassembled WGS sequence"/>
</dbReference>
<sequence>MYVCKSVKWLNQIELIENEHVDYWEKRGYKKDAWVKSW</sequence>
<name>A0A549YJ61_9BACI</name>
<dbReference type="Gene3D" id="3.90.420.10">
    <property type="entry name" value="Oxidoreductase, molybdopterin-binding domain"/>
    <property type="match status" value="1"/>
</dbReference>
<dbReference type="AlphaFoldDB" id="A0A549YJ61"/>
<dbReference type="SUPFAM" id="SSF56524">
    <property type="entry name" value="Oxidoreductase molybdopterin-binding domain"/>
    <property type="match status" value="1"/>
</dbReference>
<proteinExistence type="predicted"/>
<dbReference type="EMBL" id="VJMZ01000001">
    <property type="protein sequence ID" value="TRM11917.1"/>
    <property type="molecule type" value="Genomic_DNA"/>
</dbReference>
<evidence type="ECO:0000313" key="2">
    <source>
        <dbReference type="EMBL" id="TRM11917.1"/>
    </source>
</evidence>
<evidence type="ECO:0000313" key="3">
    <source>
        <dbReference type="Proteomes" id="UP000306980"/>
    </source>
</evidence>
<keyword evidence="4" id="KW-1185">Reference proteome</keyword>